<reference evidence="1" key="1">
    <citation type="submission" date="2023-02" db="EMBL/GenBank/DDBJ databases">
        <title>Colletotrichum kahawae CIFC_Que2 genome sequencing and assembly.</title>
        <authorList>
            <person name="Baroncelli R."/>
        </authorList>
    </citation>
    <scope>NUCLEOTIDE SEQUENCE</scope>
    <source>
        <strain evidence="1">CIFC_Que2</strain>
    </source>
</reference>
<evidence type="ECO:0000313" key="2">
    <source>
        <dbReference type="Proteomes" id="UP001281614"/>
    </source>
</evidence>
<name>A0AAE0D1Y7_COLKA</name>
<proteinExistence type="predicted"/>
<dbReference type="AlphaFoldDB" id="A0AAE0D1Y7"/>
<dbReference type="Proteomes" id="UP001281614">
    <property type="component" value="Unassembled WGS sequence"/>
</dbReference>
<organism evidence="1 2">
    <name type="scientific">Colletotrichum kahawae</name>
    <name type="common">Coffee berry disease fungus</name>
    <dbReference type="NCBI Taxonomy" id="34407"/>
    <lineage>
        <taxon>Eukaryota</taxon>
        <taxon>Fungi</taxon>
        <taxon>Dikarya</taxon>
        <taxon>Ascomycota</taxon>
        <taxon>Pezizomycotina</taxon>
        <taxon>Sordariomycetes</taxon>
        <taxon>Hypocreomycetidae</taxon>
        <taxon>Glomerellales</taxon>
        <taxon>Glomerellaceae</taxon>
        <taxon>Colletotrichum</taxon>
        <taxon>Colletotrichum gloeosporioides species complex</taxon>
    </lineage>
</organism>
<evidence type="ECO:0000313" key="1">
    <source>
        <dbReference type="EMBL" id="KAK2733857.1"/>
    </source>
</evidence>
<dbReference type="EMBL" id="VYYT01000488">
    <property type="protein sequence ID" value="KAK2733857.1"/>
    <property type="molecule type" value="Genomic_DNA"/>
</dbReference>
<accession>A0AAE0D1Y7</accession>
<comment type="caution">
    <text evidence="1">The sequence shown here is derived from an EMBL/GenBank/DDBJ whole genome shotgun (WGS) entry which is preliminary data.</text>
</comment>
<sequence length="27" mass="3001">MSPCISPPVKQAEMLRNMASYIQQSSC</sequence>
<gene>
    <name evidence="1" type="ORF">CKAH01_08271</name>
</gene>
<keyword evidence="2" id="KW-1185">Reference proteome</keyword>
<protein>
    <submittedName>
        <fullName evidence="1">Uncharacterized protein</fullName>
    </submittedName>
</protein>